<evidence type="ECO:0000313" key="2">
    <source>
        <dbReference type="EMBL" id="RWX48247.1"/>
    </source>
</evidence>
<feature type="transmembrane region" description="Helical" evidence="1">
    <location>
        <begin position="80"/>
        <end position="98"/>
    </location>
</feature>
<protein>
    <submittedName>
        <fullName evidence="2">Uncharacterized protein</fullName>
    </submittedName>
</protein>
<dbReference type="EMBL" id="MTKP01000171">
    <property type="protein sequence ID" value="RWX48247.1"/>
    <property type="molecule type" value="Genomic_DNA"/>
</dbReference>
<dbReference type="AlphaFoldDB" id="A0A3S3RUD5"/>
<evidence type="ECO:0000313" key="3">
    <source>
        <dbReference type="Proteomes" id="UP000288086"/>
    </source>
</evidence>
<comment type="caution">
    <text evidence="2">The sequence shown here is derived from an EMBL/GenBank/DDBJ whole genome shotgun (WGS) entry which is preliminary data.</text>
</comment>
<keyword evidence="1" id="KW-0472">Membrane</keyword>
<keyword evidence="1" id="KW-1133">Transmembrane helix</keyword>
<accession>A0A3S3RUD5</accession>
<organism evidence="2 3">
    <name type="scientific">Candidatus Electrothrix communis</name>
    <dbReference type="NCBI Taxonomy" id="1859133"/>
    <lineage>
        <taxon>Bacteria</taxon>
        <taxon>Pseudomonadati</taxon>
        <taxon>Thermodesulfobacteriota</taxon>
        <taxon>Desulfobulbia</taxon>
        <taxon>Desulfobulbales</taxon>
        <taxon>Desulfobulbaceae</taxon>
        <taxon>Candidatus Electrothrix</taxon>
    </lineage>
</organism>
<dbReference type="Proteomes" id="UP000288086">
    <property type="component" value="Unassembled WGS sequence"/>
</dbReference>
<keyword evidence="1" id="KW-0812">Transmembrane</keyword>
<proteinExistence type="predicted"/>
<evidence type="ECO:0000256" key="1">
    <source>
        <dbReference type="SAM" id="Phobius"/>
    </source>
</evidence>
<feature type="transmembrane region" description="Helical" evidence="1">
    <location>
        <begin position="58"/>
        <end position="74"/>
    </location>
</feature>
<keyword evidence="3" id="KW-1185">Reference proteome</keyword>
<gene>
    <name evidence="2" type="ORF">VT98_11713</name>
</gene>
<sequence length="168" mass="19038">MKKRVERLYISVQLAIESIAMLIGLIRIISVQALLLVTTKELALSLTYLRHSKRNNTKLKLILFLCTGIFFGLSWKFPQINLSILPFVLLAFLSLLIVKERLVEYRIRKGLFGTNRTETKALIDFIIKNSDDIDFNDSNGNLRRALLPEAEPATTEQTLPAFGEEASA</sequence>
<reference evidence="2 3" key="1">
    <citation type="submission" date="2017-01" db="EMBL/GenBank/DDBJ databases">
        <title>The cable genome- insights into the physiology and evolution of filamentous bacteria capable of sulfide oxidation via long distance electron transfer.</title>
        <authorList>
            <person name="Schreiber L."/>
            <person name="Bjerg J.T."/>
            <person name="Boggild A."/>
            <person name="Van De Vossenberg J."/>
            <person name="Meysman F."/>
            <person name="Nielsen L.P."/>
            <person name="Schramm A."/>
            <person name="Kjeldsen K.U."/>
        </authorList>
    </citation>
    <scope>NUCLEOTIDE SEQUENCE [LARGE SCALE GENOMIC DNA]</scope>
    <source>
        <strain evidence="2">A1</strain>
    </source>
</reference>
<feature type="transmembrane region" description="Helical" evidence="1">
    <location>
        <begin position="12"/>
        <end position="37"/>
    </location>
</feature>
<name>A0A3S3RUD5_9BACT</name>